<sequence length="381" mass="41201">MSSHRWWSWADRDQVARVDMYTRQSLYALLWSFFVIFAIQAFNEVPAGDRDLAVAVLVAGTVVTYAGHRVLSDVIALYPATRPVPWRSLGPFLGLEAVGFLASLGLPREVRGLAVLVLWSALAWSLVGLRGRRTTIAVLVGLAGAPALAAREPWFLVGGLGIALFFMFTVRASLWMLGVVRELDRARATRSALAVAEERLRFSRDVHDVMGRRLSAIGLQAELAATLARRGDPTAADRMLEVRETAHETLREARELARGYGRTDLGQELDGARSLLRSAGIAVSLSVDSLPQAWHEPAGWVVREAVTNVLRHSDATTVTIAYDDGTLWVTNDRPRPGGDASGTGLSGLAARLAGVGATLEIDADETSFAVVVRLSSVEVPA</sequence>
<dbReference type="RefSeq" id="WP_090851302.1">
    <property type="nucleotide sequence ID" value="NZ_FMZM01000002.1"/>
</dbReference>
<dbReference type="PANTHER" id="PTHR24421:SF63">
    <property type="entry name" value="SENSOR HISTIDINE KINASE DESK"/>
    <property type="match status" value="1"/>
</dbReference>
<feature type="domain" description="Signal transduction histidine kinase subgroup 3 dimerisation and phosphoacceptor" evidence="4">
    <location>
        <begin position="198"/>
        <end position="260"/>
    </location>
</feature>
<name>A0A1G6LA74_9ACTN</name>
<evidence type="ECO:0000256" key="1">
    <source>
        <dbReference type="ARBA" id="ARBA00022679"/>
    </source>
</evidence>
<dbReference type="STRING" id="1045774.SAMN05421872_102180"/>
<evidence type="ECO:0000259" key="4">
    <source>
        <dbReference type="Pfam" id="PF07730"/>
    </source>
</evidence>
<dbReference type="Gene3D" id="1.20.5.1930">
    <property type="match status" value="1"/>
</dbReference>
<dbReference type="InterPro" id="IPR050482">
    <property type="entry name" value="Sensor_HK_TwoCompSys"/>
</dbReference>
<dbReference type="EMBL" id="FMZM01000002">
    <property type="protein sequence ID" value="SDC40292.1"/>
    <property type="molecule type" value="Genomic_DNA"/>
</dbReference>
<dbReference type="Pfam" id="PF07730">
    <property type="entry name" value="HisKA_3"/>
    <property type="match status" value="1"/>
</dbReference>
<keyword evidence="2 5" id="KW-0418">Kinase</keyword>
<evidence type="ECO:0000313" key="5">
    <source>
        <dbReference type="EMBL" id="SDC40292.1"/>
    </source>
</evidence>
<dbReference type="GO" id="GO:0046983">
    <property type="term" value="F:protein dimerization activity"/>
    <property type="evidence" value="ECO:0007669"/>
    <property type="project" value="InterPro"/>
</dbReference>
<dbReference type="PANTHER" id="PTHR24421">
    <property type="entry name" value="NITRATE/NITRITE SENSOR PROTEIN NARX-RELATED"/>
    <property type="match status" value="1"/>
</dbReference>
<accession>A0A1G6LA74</accession>
<gene>
    <name evidence="5" type="ORF">SAMN05421872_102180</name>
</gene>
<dbReference type="GO" id="GO:0000155">
    <property type="term" value="F:phosphorelay sensor kinase activity"/>
    <property type="evidence" value="ECO:0007669"/>
    <property type="project" value="InterPro"/>
</dbReference>
<dbReference type="Gene3D" id="3.30.565.10">
    <property type="entry name" value="Histidine kinase-like ATPase, C-terminal domain"/>
    <property type="match status" value="1"/>
</dbReference>
<dbReference type="OrthoDB" id="5241784at2"/>
<dbReference type="GO" id="GO:0016020">
    <property type="term" value="C:membrane"/>
    <property type="evidence" value="ECO:0007669"/>
    <property type="project" value="InterPro"/>
</dbReference>
<evidence type="ECO:0000313" key="6">
    <source>
        <dbReference type="Proteomes" id="UP000199034"/>
    </source>
</evidence>
<reference evidence="5 6" key="1">
    <citation type="submission" date="2016-10" db="EMBL/GenBank/DDBJ databases">
        <authorList>
            <person name="de Groot N.N."/>
        </authorList>
    </citation>
    <scope>NUCLEOTIDE SEQUENCE [LARGE SCALE GENOMIC DNA]</scope>
    <source>
        <strain evidence="5 6">CGMCC 4.6858</strain>
    </source>
</reference>
<proteinExistence type="predicted"/>
<dbReference type="InterPro" id="IPR011712">
    <property type="entry name" value="Sig_transdc_His_kin_sub3_dim/P"/>
</dbReference>
<keyword evidence="6" id="KW-1185">Reference proteome</keyword>
<dbReference type="Proteomes" id="UP000199034">
    <property type="component" value="Unassembled WGS sequence"/>
</dbReference>
<evidence type="ECO:0000256" key="2">
    <source>
        <dbReference type="ARBA" id="ARBA00022777"/>
    </source>
</evidence>
<keyword evidence="1" id="KW-0808">Transferase</keyword>
<protein>
    <submittedName>
        <fullName evidence="5">Two-component system, NarL family, sensor histidine kinase DesK</fullName>
    </submittedName>
</protein>
<keyword evidence="3" id="KW-0902">Two-component regulatory system</keyword>
<evidence type="ECO:0000256" key="3">
    <source>
        <dbReference type="ARBA" id="ARBA00023012"/>
    </source>
</evidence>
<organism evidence="5 6">
    <name type="scientific">Nocardioides lianchengensis</name>
    <dbReference type="NCBI Taxonomy" id="1045774"/>
    <lineage>
        <taxon>Bacteria</taxon>
        <taxon>Bacillati</taxon>
        <taxon>Actinomycetota</taxon>
        <taxon>Actinomycetes</taxon>
        <taxon>Propionibacteriales</taxon>
        <taxon>Nocardioidaceae</taxon>
        <taxon>Nocardioides</taxon>
    </lineage>
</organism>
<dbReference type="InterPro" id="IPR036890">
    <property type="entry name" value="HATPase_C_sf"/>
</dbReference>
<dbReference type="CDD" id="cd16917">
    <property type="entry name" value="HATPase_UhpB-NarQ-NarX-like"/>
    <property type="match status" value="1"/>
</dbReference>
<dbReference type="AlphaFoldDB" id="A0A1G6LA74"/>